<keyword evidence="4" id="KW-0677">Repeat</keyword>
<name>A0AA35YLM7_LACSI</name>
<evidence type="ECO:0000313" key="9">
    <source>
        <dbReference type="Proteomes" id="UP001177003"/>
    </source>
</evidence>
<sequence length="187" mass="20365">MKLSPIPNFAFVSLEEANALHKWKATLQIPNNSLISSWIPLPLNSSVSVPCTSWFGIVCNADGSIKNLNISASGLKANNFSGVIPPEIGTMLYNLEIFYLNGNNLSGSIPREIGQLTSLYKLQLSDNFLQGELPPTLGNLTKLVHLYQYNNKLLGEILSSLGDLTSLNVIYLDHNQLSGPIPIEVGN</sequence>
<evidence type="ECO:0000313" key="8">
    <source>
        <dbReference type="EMBL" id="CAI9276123.1"/>
    </source>
</evidence>
<evidence type="ECO:0000256" key="2">
    <source>
        <dbReference type="ARBA" id="ARBA00022614"/>
    </source>
</evidence>
<keyword evidence="9" id="KW-1185">Reference proteome</keyword>
<dbReference type="InterPro" id="IPR001611">
    <property type="entry name" value="Leu-rich_rpt"/>
</dbReference>
<accession>A0AA35YLM7</accession>
<dbReference type="Proteomes" id="UP001177003">
    <property type="component" value="Chromosome 3"/>
</dbReference>
<evidence type="ECO:0000256" key="1">
    <source>
        <dbReference type="ARBA" id="ARBA00004370"/>
    </source>
</evidence>
<evidence type="ECO:0000256" key="3">
    <source>
        <dbReference type="ARBA" id="ARBA00022729"/>
    </source>
</evidence>
<keyword evidence="2" id="KW-0433">Leucine-rich repeat</keyword>
<gene>
    <name evidence="8" type="ORF">LSALG_LOCUS16120</name>
</gene>
<dbReference type="PANTHER" id="PTHR47988">
    <property type="entry name" value="SOMATIC EMBRYOGENESIS RECEPTOR KINASE 1"/>
    <property type="match status" value="1"/>
</dbReference>
<evidence type="ECO:0000256" key="4">
    <source>
        <dbReference type="ARBA" id="ARBA00022737"/>
    </source>
</evidence>
<comment type="subcellular location">
    <subcellularLocation>
        <location evidence="1">Membrane</location>
    </subcellularLocation>
</comment>
<evidence type="ECO:0000256" key="6">
    <source>
        <dbReference type="ARBA" id="ARBA00023180"/>
    </source>
</evidence>
<dbReference type="SUPFAM" id="SSF52058">
    <property type="entry name" value="L domain-like"/>
    <property type="match status" value="1"/>
</dbReference>
<keyword evidence="6" id="KW-0325">Glycoprotein</keyword>
<proteinExistence type="predicted"/>
<organism evidence="8 9">
    <name type="scientific">Lactuca saligna</name>
    <name type="common">Willowleaf lettuce</name>
    <dbReference type="NCBI Taxonomy" id="75948"/>
    <lineage>
        <taxon>Eukaryota</taxon>
        <taxon>Viridiplantae</taxon>
        <taxon>Streptophyta</taxon>
        <taxon>Embryophyta</taxon>
        <taxon>Tracheophyta</taxon>
        <taxon>Spermatophyta</taxon>
        <taxon>Magnoliopsida</taxon>
        <taxon>eudicotyledons</taxon>
        <taxon>Gunneridae</taxon>
        <taxon>Pentapetalae</taxon>
        <taxon>asterids</taxon>
        <taxon>campanulids</taxon>
        <taxon>Asterales</taxon>
        <taxon>Asteraceae</taxon>
        <taxon>Cichorioideae</taxon>
        <taxon>Cichorieae</taxon>
        <taxon>Lactucinae</taxon>
        <taxon>Lactuca</taxon>
    </lineage>
</organism>
<dbReference type="EMBL" id="OX465079">
    <property type="protein sequence ID" value="CAI9276123.1"/>
    <property type="molecule type" value="Genomic_DNA"/>
</dbReference>
<dbReference type="Pfam" id="PF00560">
    <property type="entry name" value="LRR_1"/>
    <property type="match status" value="3"/>
</dbReference>
<reference evidence="8" key="1">
    <citation type="submission" date="2023-04" db="EMBL/GenBank/DDBJ databases">
        <authorList>
            <person name="Vijverberg K."/>
            <person name="Xiong W."/>
            <person name="Schranz E."/>
        </authorList>
    </citation>
    <scope>NUCLEOTIDE SEQUENCE</scope>
</reference>
<keyword evidence="5" id="KW-0472">Membrane</keyword>
<dbReference type="AlphaFoldDB" id="A0AA35YLM7"/>
<evidence type="ECO:0000259" key="7">
    <source>
        <dbReference type="Pfam" id="PF08263"/>
    </source>
</evidence>
<dbReference type="InterPro" id="IPR032675">
    <property type="entry name" value="LRR_dom_sf"/>
</dbReference>
<dbReference type="Gene3D" id="3.80.10.10">
    <property type="entry name" value="Ribonuclease Inhibitor"/>
    <property type="match status" value="1"/>
</dbReference>
<evidence type="ECO:0000256" key="5">
    <source>
        <dbReference type="ARBA" id="ARBA00023136"/>
    </source>
</evidence>
<dbReference type="GO" id="GO:0016020">
    <property type="term" value="C:membrane"/>
    <property type="evidence" value="ECO:0007669"/>
    <property type="project" value="UniProtKB-SubCell"/>
</dbReference>
<feature type="domain" description="Leucine-rich repeat-containing N-terminal plant-type" evidence="7">
    <location>
        <begin position="15"/>
        <end position="60"/>
    </location>
</feature>
<dbReference type="FunFam" id="3.80.10.10:FF:000041">
    <property type="entry name" value="LRR receptor-like serine/threonine-protein kinase ERECTA"/>
    <property type="match status" value="1"/>
</dbReference>
<dbReference type="Pfam" id="PF08263">
    <property type="entry name" value="LRRNT_2"/>
    <property type="match status" value="1"/>
</dbReference>
<dbReference type="InterPro" id="IPR013210">
    <property type="entry name" value="LRR_N_plant-typ"/>
</dbReference>
<keyword evidence="3" id="KW-0732">Signal</keyword>
<protein>
    <recommendedName>
        <fullName evidence="7">Leucine-rich repeat-containing N-terminal plant-type domain-containing protein</fullName>
    </recommendedName>
</protein>